<evidence type="ECO:0000313" key="2">
    <source>
        <dbReference type="Proteomes" id="UP000823854"/>
    </source>
</evidence>
<dbReference type="InterPro" id="IPR029016">
    <property type="entry name" value="GAF-like_dom_sf"/>
</dbReference>
<protein>
    <submittedName>
        <fullName evidence="1">Transcriptional regulator</fullName>
    </submittedName>
</protein>
<dbReference type="EMBL" id="DWWC01000022">
    <property type="protein sequence ID" value="HJC68228.1"/>
    <property type="molecule type" value="Genomic_DNA"/>
</dbReference>
<dbReference type="Proteomes" id="UP000823854">
    <property type="component" value="Unassembled WGS sequence"/>
</dbReference>
<dbReference type="AlphaFoldDB" id="A0A9D2PXT8"/>
<sequence length="422" mass="45244">MTVTDRSPTDSDYQARVRRAHAELRASPSPEIAPWPVRAPVLDSWRRSLAAAPVGARSARAVLEGDELDRARRAHPFSAMLPLLRSRLIEPAVEAGLVVALGDAAGRLLWVEGRSSVTARADEMGFAEGADWSEPAMGTSAPALALTTGTPFQVVGAEHFHEAVHAWSCSAVPVLDPRTGRAVGVLDVTGSADAVAPLVLPLLEATSRAVQDELRGQLPEPRRSPGSPAELLLTGRRTPLLRCGDHEIELGRRHAELLTLLHLASEGIRGAELAEELHGSASAEGTVRAEVVRLRRVLSRAGGPEIASRPYRLLGEVDSDLRRTRAALSRADLDAALTHWRGELLPESEAPAIRHLRARTGEHLRELVLERGTATQLWAYAQLPATADDLEVLMAILQVAAPDAPERAAAAARARELRGEAG</sequence>
<reference evidence="1" key="2">
    <citation type="submission" date="2021-04" db="EMBL/GenBank/DDBJ databases">
        <authorList>
            <person name="Gilroy R."/>
        </authorList>
    </citation>
    <scope>NUCLEOTIDE SEQUENCE</scope>
    <source>
        <strain evidence="1">CHK130-7132</strain>
    </source>
</reference>
<dbReference type="Gene3D" id="3.30.450.40">
    <property type="match status" value="1"/>
</dbReference>
<name>A0A9D2PXT8_9MICO</name>
<reference evidence="1" key="1">
    <citation type="journal article" date="2021" name="PeerJ">
        <title>Extensive microbial diversity within the chicken gut microbiome revealed by metagenomics and culture.</title>
        <authorList>
            <person name="Gilroy R."/>
            <person name="Ravi A."/>
            <person name="Getino M."/>
            <person name="Pursley I."/>
            <person name="Horton D.L."/>
            <person name="Alikhan N.F."/>
            <person name="Baker D."/>
            <person name="Gharbi K."/>
            <person name="Hall N."/>
            <person name="Watson M."/>
            <person name="Adriaenssens E.M."/>
            <person name="Foster-Nyarko E."/>
            <person name="Jarju S."/>
            <person name="Secka A."/>
            <person name="Antonio M."/>
            <person name="Oren A."/>
            <person name="Chaudhuri R.R."/>
            <person name="La Ragione R."/>
            <person name="Hildebrand F."/>
            <person name="Pallen M.J."/>
        </authorList>
    </citation>
    <scope>NUCLEOTIDE SEQUENCE</scope>
    <source>
        <strain evidence="1">CHK130-7132</strain>
    </source>
</reference>
<accession>A0A9D2PXT8</accession>
<comment type="caution">
    <text evidence="1">The sequence shown here is derived from an EMBL/GenBank/DDBJ whole genome shotgun (WGS) entry which is preliminary data.</text>
</comment>
<gene>
    <name evidence="1" type="ORF">H9932_00925</name>
</gene>
<organism evidence="1 2">
    <name type="scientific">Candidatus Brachybacterium intestinipullorum</name>
    <dbReference type="NCBI Taxonomy" id="2838512"/>
    <lineage>
        <taxon>Bacteria</taxon>
        <taxon>Bacillati</taxon>
        <taxon>Actinomycetota</taxon>
        <taxon>Actinomycetes</taxon>
        <taxon>Micrococcales</taxon>
        <taxon>Dermabacteraceae</taxon>
        <taxon>Brachybacterium</taxon>
    </lineage>
</organism>
<proteinExistence type="predicted"/>
<evidence type="ECO:0000313" key="1">
    <source>
        <dbReference type="EMBL" id="HJC68228.1"/>
    </source>
</evidence>